<dbReference type="InterPro" id="IPR000560">
    <property type="entry name" value="His_Pase_clade-2"/>
</dbReference>
<feature type="chain" id="PRO_5004734096" description="acid phosphatase" evidence="8">
    <location>
        <begin position="22"/>
        <end position="353"/>
    </location>
</feature>
<keyword evidence="7" id="KW-0325">Glycoprotein</keyword>
<dbReference type="EMBL" id="GALX01003514">
    <property type="protein sequence ID" value="JAB64952.1"/>
    <property type="molecule type" value="Transcribed_RNA"/>
</dbReference>
<evidence type="ECO:0000256" key="3">
    <source>
        <dbReference type="ARBA" id="ARBA00012646"/>
    </source>
</evidence>
<evidence type="ECO:0000256" key="4">
    <source>
        <dbReference type="ARBA" id="ARBA00022729"/>
    </source>
</evidence>
<evidence type="ECO:0000256" key="7">
    <source>
        <dbReference type="ARBA" id="ARBA00023180"/>
    </source>
</evidence>
<proteinExistence type="inferred from homology"/>
<organism evidence="9">
    <name type="scientific">Anoplophora glabripennis</name>
    <name type="common">Asian longhorn beetle</name>
    <name type="synonym">Anoplophora nobilis</name>
    <dbReference type="NCBI Taxonomy" id="217634"/>
    <lineage>
        <taxon>Eukaryota</taxon>
        <taxon>Metazoa</taxon>
        <taxon>Ecdysozoa</taxon>
        <taxon>Arthropoda</taxon>
        <taxon>Hexapoda</taxon>
        <taxon>Insecta</taxon>
        <taxon>Pterygota</taxon>
        <taxon>Neoptera</taxon>
        <taxon>Endopterygota</taxon>
        <taxon>Coleoptera</taxon>
        <taxon>Polyphaga</taxon>
        <taxon>Cucujiformia</taxon>
        <taxon>Chrysomeloidea</taxon>
        <taxon>Cerambycidae</taxon>
        <taxon>Lamiinae</taxon>
        <taxon>Lamiini</taxon>
        <taxon>Anoplophora</taxon>
    </lineage>
</organism>
<dbReference type="EC" id="3.1.3.2" evidence="3"/>
<dbReference type="PANTHER" id="PTHR11567">
    <property type="entry name" value="ACID PHOSPHATASE-RELATED"/>
    <property type="match status" value="1"/>
</dbReference>
<dbReference type="SUPFAM" id="SSF53254">
    <property type="entry name" value="Phosphoglycerate mutase-like"/>
    <property type="match status" value="1"/>
</dbReference>
<dbReference type="Gene3D" id="3.40.50.1240">
    <property type="entry name" value="Phosphoglycerate mutase-like"/>
    <property type="match status" value="1"/>
</dbReference>
<dbReference type="AlphaFoldDB" id="V5GTK2"/>
<evidence type="ECO:0000256" key="5">
    <source>
        <dbReference type="ARBA" id="ARBA00022801"/>
    </source>
</evidence>
<dbReference type="PANTHER" id="PTHR11567:SF211">
    <property type="entry name" value="PROSTATIC ACID PHOSPHATASE"/>
    <property type="match status" value="1"/>
</dbReference>
<evidence type="ECO:0000256" key="1">
    <source>
        <dbReference type="ARBA" id="ARBA00000032"/>
    </source>
</evidence>
<dbReference type="CDD" id="cd07061">
    <property type="entry name" value="HP_HAP_like"/>
    <property type="match status" value="1"/>
</dbReference>
<evidence type="ECO:0000256" key="6">
    <source>
        <dbReference type="ARBA" id="ARBA00023157"/>
    </source>
</evidence>
<dbReference type="Pfam" id="PF00328">
    <property type="entry name" value="His_Phos_2"/>
    <property type="match status" value="1"/>
</dbReference>
<name>V5GTK2_ANOGL</name>
<comment type="similarity">
    <text evidence="2">Belongs to the histidine acid phosphatase family.</text>
</comment>
<dbReference type="InterPro" id="IPR029033">
    <property type="entry name" value="His_PPase_superfam"/>
</dbReference>
<protein>
    <recommendedName>
        <fullName evidence="3">acid phosphatase</fullName>
        <ecNumber evidence="3">3.1.3.2</ecNumber>
    </recommendedName>
</protein>
<sequence length="353" mass="40646">MENKYLIILVNLIFIVSGAASEEDTLLSVVQAFRHGERTPVLFYLTDPYKDSSYWDGLSTGQLTNYGKIQLMELGKYFRDRYDGFVSSSYSEDEIYVRTVSGKRNLLSAEAFLAGLYPDEEVDMKVHQAPIAVVGNLQDCLRYDIEWLELEATNEYFKKINEDNSEDYKYIRENSLFPVYGLETAYGIWDTLHIEKRFNYTLPEWTDSVFPEKLTKMSDIYAQSLCYDENLQKLGAGGFINALIDHFDSMLTSDPSQKIQLYSVHDTNIACFLNAFDAFSEPHIPDFASSLIFELRQDSKGSYVNSYYKPATEAVPINLKGCAFDCRIEDFRTLFSNIKLSEIEWVEKCYTPL</sequence>
<keyword evidence="5" id="KW-0378">Hydrolase</keyword>
<gene>
    <name evidence="9" type="primary">PPAL</name>
</gene>
<comment type="catalytic activity">
    <reaction evidence="1">
        <text>a phosphate monoester + H2O = an alcohol + phosphate</text>
        <dbReference type="Rhea" id="RHEA:15017"/>
        <dbReference type="ChEBI" id="CHEBI:15377"/>
        <dbReference type="ChEBI" id="CHEBI:30879"/>
        <dbReference type="ChEBI" id="CHEBI:43474"/>
        <dbReference type="ChEBI" id="CHEBI:67140"/>
        <dbReference type="EC" id="3.1.3.2"/>
    </reaction>
</comment>
<evidence type="ECO:0000256" key="2">
    <source>
        <dbReference type="ARBA" id="ARBA00005375"/>
    </source>
</evidence>
<evidence type="ECO:0000256" key="8">
    <source>
        <dbReference type="SAM" id="SignalP"/>
    </source>
</evidence>
<accession>V5GTK2</accession>
<reference evidence="9" key="1">
    <citation type="submission" date="2013-07" db="EMBL/GenBank/DDBJ databases">
        <title>Midgut Transcriptome Profiling of Anoplphora glabripennis, a Lignocellulose Degrading, Wood-Boring Cerambycid.</title>
        <authorList>
            <person name="Scully E.D."/>
            <person name="Hoover K."/>
            <person name="Carlson J.E."/>
            <person name="Tien M."/>
            <person name="Geib S.M."/>
        </authorList>
    </citation>
    <scope>NUCLEOTIDE SEQUENCE</scope>
</reference>
<keyword evidence="4 8" id="KW-0732">Signal</keyword>
<dbReference type="InterPro" id="IPR050645">
    <property type="entry name" value="Histidine_acid_phosphatase"/>
</dbReference>
<dbReference type="GO" id="GO:0003993">
    <property type="term" value="F:acid phosphatase activity"/>
    <property type="evidence" value="ECO:0007669"/>
    <property type="project" value="UniProtKB-EC"/>
</dbReference>
<evidence type="ECO:0000313" key="9">
    <source>
        <dbReference type="EMBL" id="JAB64952.1"/>
    </source>
</evidence>
<keyword evidence="6" id="KW-1015">Disulfide bond</keyword>
<feature type="signal peptide" evidence="8">
    <location>
        <begin position="1"/>
        <end position="21"/>
    </location>
</feature>